<organism evidence="1">
    <name type="scientific">Cupriavidus necator</name>
    <name type="common">Alcaligenes eutrophus</name>
    <name type="synonym">Ralstonia eutropha</name>
    <dbReference type="NCBI Taxonomy" id="106590"/>
    <lineage>
        <taxon>Bacteria</taxon>
        <taxon>Pseudomonadati</taxon>
        <taxon>Pseudomonadota</taxon>
        <taxon>Betaproteobacteria</taxon>
        <taxon>Burkholderiales</taxon>
        <taxon>Burkholderiaceae</taxon>
        <taxon>Cupriavidus</taxon>
    </lineage>
</organism>
<sequence>MSVLDHGTLYKWMQLSKPTF</sequence>
<evidence type="ECO:0000313" key="1">
    <source>
        <dbReference type="EMBL" id="SCU73309.1"/>
    </source>
</evidence>
<name>A0A1K0I7S1_CUPNE</name>
<dbReference type="EMBL" id="FMSH01000004">
    <property type="protein sequence ID" value="SCU73309.1"/>
    <property type="molecule type" value="Genomic_DNA"/>
</dbReference>
<protein>
    <submittedName>
        <fullName evidence="1">Uncharacterized protein</fullName>
    </submittedName>
</protein>
<accession>A0A1K0I7S1</accession>
<gene>
    <name evidence="1" type="ORF">CNECB9_1010007</name>
</gene>
<dbReference type="AlphaFoldDB" id="A0A1K0I7S1"/>
<proteinExistence type="predicted"/>
<reference evidence="1" key="1">
    <citation type="submission" date="2016-09" db="EMBL/GenBank/DDBJ databases">
        <authorList>
            <person name="Capua I."/>
            <person name="De Benedictis P."/>
            <person name="Joannis T."/>
            <person name="Lombin L.H."/>
            <person name="Cattoli G."/>
        </authorList>
    </citation>
    <scope>NUCLEOTIDE SEQUENCE</scope>
    <source>
        <strain evidence="1">B9</strain>
    </source>
</reference>